<dbReference type="NCBIfam" id="NF041531">
    <property type="entry name" value="HrpV"/>
    <property type="match status" value="1"/>
</dbReference>
<keyword evidence="3" id="KW-1185">Reference proteome</keyword>
<dbReference type="Proteomes" id="UP000276061">
    <property type="component" value="Unassembled WGS sequence"/>
</dbReference>
<dbReference type="AlphaFoldDB" id="A0A3N0FXQ6"/>
<accession>A0A3N0FXQ6</accession>
<proteinExistence type="predicted"/>
<organism evidence="1 4">
    <name type="scientific">Dickeya undicola</name>
    <dbReference type="NCBI Taxonomy" id="1577887"/>
    <lineage>
        <taxon>Bacteria</taxon>
        <taxon>Pseudomonadati</taxon>
        <taxon>Pseudomonadota</taxon>
        <taxon>Gammaproteobacteria</taxon>
        <taxon>Enterobacterales</taxon>
        <taxon>Pectobacteriaceae</taxon>
        <taxon>Dickeya</taxon>
    </lineage>
</organism>
<protein>
    <recommendedName>
        <fullName evidence="5">HrpV</fullName>
    </recommendedName>
</protein>
<evidence type="ECO:0000313" key="3">
    <source>
        <dbReference type="Proteomes" id="UP000271870"/>
    </source>
</evidence>
<dbReference type="EMBL" id="RJLS01000010">
    <property type="protein sequence ID" value="RNM23661.1"/>
    <property type="molecule type" value="Genomic_DNA"/>
</dbReference>
<evidence type="ECO:0008006" key="5">
    <source>
        <dbReference type="Google" id="ProtNLM"/>
    </source>
</evidence>
<reference evidence="3 4" key="1">
    <citation type="submission" date="2018-11" db="EMBL/GenBank/DDBJ databases">
        <title>Characterization of surface water Dickeya isolates.</title>
        <authorList>
            <person name="Van Gijsegem F."/>
            <person name="Pedron J."/>
        </authorList>
    </citation>
    <scope>NUCLEOTIDE SEQUENCE [LARGE SCALE GENOMIC DNA]</scope>
    <source>
        <strain evidence="1 4">FVG1-MFV-O17</strain>
        <strain evidence="2 3">FVG10-MFV-A16</strain>
    </source>
</reference>
<dbReference type="RefSeq" id="WP_033568577.1">
    <property type="nucleotide sequence ID" value="NZ_JBPWOM010000045.1"/>
</dbReference>
<name>A0A3N0FXQ6_9GAMM</name>
<dbReference type="OrthoDB" id="6430865at2"/>
<gene>
    <name evidence="1" type="ORF">EF878_13365</name>
    <name evidence="2" type="ORF">EFS38_10910</name>
</gene>
<comment type="caution">
    <text evidence="1">The sequence shown here is derived from an EMBL/GenBank/DDBJ whole genome shotgun (WGS) entry which is preliminary data.</text>
</comment>
<dbReference type="Proteomes" id="UP000271870">
    <property type="component" value="Unassembled WGS sequence"/>
</dbReference>
<evidence type="ECO:0000313" key="1">
    <source>
        <dbReference type="EMBL" id="RNM04974.1"/>
    </source>
</evidence>
<sequence length="136" mass="14947">MNDGIAIFDNLTAFMAAMNRHEAARWSPQSGVDLVFQFGDTGRELMLQIQPGQQYPGMLRSLLGRRHQQAIACDGCHLCLNGSDVLILWWPLPAAPDTYPQFVERLFELAGLTLPSASAARVVRPQAGVGIARSLR</sequence>
<evidence type="ECO:0000313" key="2">
    <source>
        <dbReference type="EMBL" id="RNM23661.1"/>
    </source>
</evidence>
<dbReference type="EMBL" id="RJLR01000024">
    <property type="protein sequence ID" value="RNM04974.1"/>
    <property type="molecule type" value="Genomic_DNA"/>
</dbReference>
<evidence type="ECO:0000313" key="4">
    <source>
        <dbReference type="Proteomes" id="UP000276061"/>
    </source>
</evidence>
<dbReference type="InterPro" id="IPR048206">
    <property type="entry name" value="HrpV-like"/>
</dbReference>